<feature type="domain" description="T2SS protein K first SAM-like" evidence="12">
    <location>
        <begin position="101"/>
        <end position="203"/>
    </location>
</feature>
<proteinExistence type="inferred from homology"/>
<evidence type="ECO:0000313" key="14">
    <source>
        <dbReference type="Proteomes" id="UP001243844"/>
    </source>
</evidence>
<dbReference type="InterPro" id="IPR049179">
    <property type="entry name" value="T2SSK_SAM-like_2nd"/>
</dbReference>
<reference evidence="13" key="1">
    <citation type="submission" date="2023-08" db="EMBL/GenBank/DDBJ databases">
        <title>Emergence of clinically-relevant ST2 carbapenem-resistant Acinetobacter baumannii strains in hospital sewages in Zhejiang, East of China.</title>
        <authorList>
            <person name="Kaichao C."/>
            <person name="Zhang R."/>
        </authorList>
    </citation>
    <scope>NUCLEOTIDE SEQUENCE</scope>
    <source>
        <strain evidence="13">M-RB-37</strain>
    </source>
</reference>
<evidence type="ECO:0000259" key="12">
    <source>
        <dbReference type="Pfam" id="PF21687"/>
    </source>
</evidence>
<keyword evidence="9 10" id="KW-0472">Membrane</keyword>
<dbReference type="GO" id="GO:0005886">
    <property type="term" value="C:plasma membrane"/>
    <property type="evidence" value="ECO:0007669"/>
    <property type="project" value="UniProtKB-SubCell"/>
</dbReference>
<dbReference type="InterPro" id="IPR045584">
    <property type="entry name" value="Pilin-like"/>
</dbReference>
<dbReference type="Pfam" id="PF21687">
    <property type="entry name" value="T2SSK_1st"/>
    <property type="match status" value="1"/>
</dbReference>
<evidence type="ECO:0000256" key="8">
    <source>
        <dbReference type="ARBA" id="ARBA00022989"/>
    </source>
</evidence>
<dbReference type="SUPFAM" id="SSF54523">
    <property type="entry name" value="Pili subunits"/>
    <property type="match status" value="1"/>
</dbReference>
<keyword evidence="6" id="KW-0812">Transmembrane</keyword>
<evidence type="ECO:0000256" key="7">
    <source>
        <dbReference type="ARBA" id="ARBA00022927"/>
    </source>
</evidence>
<comment type="subcellular location">
    <subcellularLocation>
        <location evidence="1 10">Cell inner membrane</location>
    </subcellularLocation>
</comment>
<evidence type="ECO:0000256" key="3">
    <source>
        <dbReference type="ARBA" id="ARBA00022448"/>
    </source>
</evidence>
<name>A0AAW8J6P5_9GAMM</name>
<organism evidence="13 14">
    <name type="scientific">Acinetobacter rudis</name>
    <dbReference type="NCBI Taxonomy" id="632955"/>
    <lineage>
        <taxon>Bacteria</taxon>
        <taxon>Pseudomonadati</taxon>
        <taxon>Pseudomonadota</taxon>
        <taxon>Gammaproteobacteria</taxon>
        <taxon>Moraxellales</taxon>
        <taxon>Moraxellaceae</taxon>
        <taxon>Acinetobacter</taxon>
    </lineage>
</organism>
<keyword evidence="5 10" id="KW-0997">Cell inner membrane</keyword>
<evidence type="ECO:0000256" key="9">
    <source>
        <dbReference type="ARBA" id="ARBA00023136"/>
    </source>
</evidence>
<keyword evidence="8" id="KW-1133">Transmembrane helix</keyword>
<dbReference type="InterPro" id="IPR038072">
    <property type="entry name" value="GspK_central_sf"/>
</dbReference>
<dbReference type="RefSeq" id="WP_308974472.1">
    <property type="nucleotide sequence ID" value="NZ_JAVIDL010000009.1"/>
</dbReference>
<evidence type="ECO:0000313" key="13">
    <source>
        <dbReference type="EMBL" id="MDQ8935389.1"/>
    </source>
</evidence>
<dbReference type="GO" id="GO:0009306">
    <property type="term" value="P:protein secretion"/>
    <property type="evidence" value="ECO:0007669"/>
    <property type="project" value="InterPro"/>
</dbReference>
<dbReference type="PANTHER" id="PTHR38831">
    <property type="entry name" value="TYPE II SECRETION SYSTEM PROTEIN K"/>
    <property type="match status" value="1"/>
</dbReference>
<evidence type="ECO:0000256" key="2">
    <source>
        <dbReference type="ARBA" id="ARBA00007246"/>
    </source>
</evidence>
<evidence type="ECO:0000256" key="5">
    <source>
        <dbReference type="ARBA" id="ARBA00022519"/>
    </source>
</evidence>
<keyword evidence="7" id="KW-0653">Protein transport</keyword>
<comment type="caution">
    <text evidence="13">The sequence shown here is derived from an EMBL/GenBank/DDBJ whole genome shotgun (WGS) entry which is preliminary data.</text>
</comment>
<comment type="similarity">
    <text evidence="2 10">Belongs to the GSP K family.</text>
</comment>
<dbReference type="EMBL" id="JAVIDL010000009">
    <property type="protein sequence ID" value="MDQ8935389.1"/>
    <property type="molecule type" value="Genomic_DNA"/>
</dbReference>
<dbReference type="Gene3D" id="1.10.40.60">
    <property type="entry name" value="EpsJ-like"/>
    <property type="match status" value="2"/>
</dbReference>
<feature type="domain" description="T2SS protein K second SAM-like" evidence="11">
    <location>
        <begin position="209"/>
        <end position="267"/>
    </location>
</feature>
<keyword evidence="4 10" id="KW-1003">Cell membrane</keyword>
<evidence type="ECO:0000259" key="11">
    <source>
        <dbReference type="Pfam" id="PF03934"/>
    </source>
</evidence>
<sequence length="315" mass="35581">MKQQRGIALITILVMVALASIIAATIVKRQYLTADNTAYMMRQNQALQYTKSAEYFLSELLIQDAKNSPKADYLQESWAQPLPPFPVEDGMISAQLEDESGKFNLNSLLKNANEPNENTRKVFENLLVRVGLPAELSQAVLDWQDADDLTSGAMGAESQYYLSAGLGYVPPNRMFNSVEELKLVRGFEGQNYQRIAPYLSALPSIDTKININTAPVIVLASLDRKIDSKSVQLMLQAKQAKFEHFPSVANLLEQDVYAQLSPESKTLANQVFDVKSSYFKAKIEVKLGERKRQMVSYLFRKNDRVYVYERNLKAF</sequence>
<evidence type="ECO:0000256" key="1">
    <source>
        <dbReference type="ARBA" id="ARBA00004533"/>
    </source>
</evidence>
<gene>
    <name evidence="13" type="primary">gspK</name>
    <name evidence="13" type="ORF">RFH47_06580</name>
</gene>
<dbReference type="Pfam" id="PF03934">
    <property type="entry name" value="T2SSK"/>
    <property type="match status" value="1"/>
</dbReference>
<dbReference type="PIRSF" id="PIRSF002786">
    <property type="entry name" value="XcpX"/>
    <property type="match status" value="1"/>
</dbReference>
<evidence type="ECO:0000256" key="4">
    <source>
        <dbReference type="ARBA" id="ARBA00022475"/>
    </source>
</evidence>
<evidence type="ECO:0000256" key="6">
    <source>
        <dbReference type="ARBA" id="ARBA00022692"/>
    </source>
</evidence>
<keyword evidence="3 10" id="KW-0813">Transport</keyword>
<dbReference type="Proteomes" id="UP001243844">
    <property type="component" value="Unassembled WGS sequence"/>
</dbReference>
<dbReference type="SUPFAM" id="SSF158544">
    <property type="entry name" value="GspK insert domain-like"/>
    <property type="match status" value="1"/>
</dbReference>
<dbReference type="PANTHER" id="PTHR38831:SF1">
    <property type="entry name" value="TYPE II SECRETION SYSTEM PROTEIN K-RELATED"/>
    <property type="match status" value="1"/>
</dbReference>
<dbReference type="Gene3D" id="3.30.1300.30">
    <property type="entry name" value="GSPII I/J protein-like"/>
    <property type="match status" value="1"/>
</dbReference>
<dbReference type="InterPro" id="IPR005628">
    <property type="entry name" value="GspK"/>
</dbReference>
<accession>A0AAW8J6P5</accession>
<dbReference type="AlphaFoldDB" id="A0AAW8J6P5"/>
<protein>
    <recommendedName>
        <fullName evidence="10">Type II secretion system protein K</fullName>
    </recommendedName>
</protein>
<evidence type="ECO:0000256" key="10">
    <source>
        <dbReference type="PIRNR" id="PIRNR002786"/>
    </source>
</evidence>
<dbReference type="InterPro" id="IPR049031">
    <property type="entry name" value="T2SSK_SAM-like_1st"/>
</dbReference>
<dbReference type="NCBIfam" id="NF037980">
    <property type="entry name" value="T2SS_GspK"/>
    <property type="match status" value="1"/>
</dbReference>